<dbReference type="AlphaFoldDB" id="A0A3N4GRU4"/>
<evidence type="ECO:0000313" key="6">
    <source>
        <dbReference type="EMBL" id="RPA65532.1"/>
    </source>
</evidence>
<reference evidence="6 7" key="1">
    <citation type="submission" date="2018-11" db="EMBL/GenBank/DDBJ databases">
        <title>Aerococcus sp. SJQ22, whole genome shotgun sequence.</title>
        <authorList>
            <person name="Sun L."/>
            <person name="Gao X."/>
            <person name="Chen W."/>
            <person name="Huang K."/>
        </authorList>
    </citation>
    <scope>NUCLEOTIDE SEQUENCE [LARGE SCALE GENOMIC DNA]</scope>
    <source>
        <strain evidence="6 7">SJQ22</strain>
    </source>
</reference>
<dbReference type="PANTHER" id="PTHR30346">
    <property type="entry name" value="TRANSCRIPTIONAL DUAL REGULATOR HCAR-RELATED"/>
    <property type="match status" value="1"/>
</dbReference>
<dbReference type="InterPro" id="IPR000847">
    <property type="entry name" value="LysR_HTH_N"/>
</dbReference>
<dbReference type="InterPro" id="IPR036390">
    <property type="entry name" value="WH_DNA-bd_sf"/>
</dbReference>
<comment type="caution">
    <text evidence="6">The sequence shown here is derived from an EMBL/GenBank/DDBJ whole genome shotgun (WGS) entry which is preliminary data.</text>
</comment>
<dbReference type="CDD" id="cd05466">
    <property type="entry name" value="PBP2_LTTR_substrate"/>
    <property type="match status" value="1"/>
</dbReference>
<dbReference type="Gene3D" id="1.10.10.10">
    <property type="entry name" value="Winged helix-like DNA-binding domain superfamily/Winged helix DNA-binding domain"/>
    <property type="match status" value="1"/>
</dbReference>
<protein>
    <submittedName>
        <fullName evidence="6">LysR family transcriptional regulator</fullName>
    </submittedName>
</protein>
<dbReference type="Pfam" id="PF00126">
    <property type="entry name" value="HTH_1"/>
    <property type="match status" value="1"/>
</dbReference>
<dbReference type="GO" id="GO:0003700">
    <property type="term" value="F:DNA-binding transcription factor activity"/>
    <property type="evidence" value="ECO:0007669"/>
    <property type="project" value="InterPro"/>
</dbReference>
<keyword evidence="3" id="KW-0238">DNA-binding</keyword>
<dbReference type="GO" id="GO:0003677">
    <property type="term" value="F:DNA binding"/>
    <property type="evidence" value="ECO:0007669"/>
    <property type="project" value="UniProtKB-KW"/>
</dbReference>
<dbReference type="Proteomes" id="UP000273977">
    <property type="component" value="Unassembled WGS sequence"/>
</dbReference>
<evidence type="ECO:0000259" key="5">
    <source>
        <dbReference type="PROSITE" id="PS50931"/>
    </source>
</evidence>
<dbReference type="SUPFAM" id="SSF53850">
    <property type="entry name" value="Periplasmic binding protein-like II"/>
    <property type="match status" value="1"/>
</dbReference>
<dbReference type="OrthoDB" id="9803735at2"/>
<proteinExistence type="inferred from homology"/>
<evidence type="ECO:0000256" key="2">
    <source>
        <dbReference type="ARBA" id="ARBA00023015"/>
    </source>
</evidence>
<dbReference type="PANTHER" id="PTHR30346:SF28">
    <property type="entry name" value="HTH-TYPE TRANSCRIPTIONAL REGULATOR CYNR"/>
    <property type="match status" value="1"/>
</dbReference>
<evidence type="ECO:0000256" key="4">
    <source>
        <dbReference type="ARBA" id="ARBA00023163"/>
    </source>
</evidence>
<feature type="domain" description="HTH lysR-type" evidence="5">
    <location>
        <begin position="1"/>
        <end position="58"/>
    </location>
</feature>
<dbReference type="InterPro" id="IPR036388">
    <property type="entry name" value="WH-like_DNA-bd_sf"/>
</dbReference>
<dbReference type="GO" id="GO:0032993">
    <property type="term" value="C:protein-DNA complex"/>
    <property type="evidence" value="ECO:0007669"/>
    <property type="project" value="TreeGrafter"/>
</dbReference>
<dbReference type="EMBL" id="RKMG01000001">
    <property type="protein sequence ID" value="RPA65532.1"/>
    <property type="molecule type" value="Genomic_DNA"/>
</dbReference>
<keyword evidence="2" id="KW-0805">Transcription regulation</keyword>
<dbReference type="SUPFAM" id="SSF46785">
    <property type="entry name" value="Winged helix' DNA-binding domain"/>
    <property type="match status" value="1"/>
</dbReference>
<accession>A0A3N4GRU4</accession>
<keyword evidence="7" id="KW-1185">Reference proteome</keyword>
<dbReference type="Pfam" id="PF03466">
    <property type="entry name" value="LysR_substrate"/>
    <property type="match status" value="1"/>
</dbReference>
<organism evidence="6 7">
    <name type="scientific">Aerococcus agrisoli</name>
    <dbReference type="NCBI Taxonomy" id="2487350"/>
    <lineage>
        <taxon>Bacteria</taxon>
        <taxon>Bacillati</taxon>
        <taxon>Bacillota</taxon>
        <taxon>Bacilli</taxon>
        <taxon>Lactobacillales</taxon>
        <taxon>Aerococcaceae</taxon>
        <taxon>Aerococcus</taxon>
    </lineage>
</organism>
<sequence length="308" mass="35060">MNIQDLIYFNDLAKTLNYTETAHNFFVSQPTISLAVKRLEEEFDTNLFNRQRFSKGMTITETGELLLDFSNRLVLQLAATKQKIRDTSNNVVSFGFLPTIGGALWPRFIPQVKKASPDIHFYEEESSDVMFELVKTGEVPIAIVGHDKPNISDESIQQTPILKEAFTLWTKADHPLAKKSFITPADLKGETLLSLSQGYTHQRIFHDWLAANHLEDEVTLLYTKEIRTALSIASTSHMLAFMSPIIADRHLDLVQLTIENAPKFYISLVVNTAEQYGHNQRIFNEEMADIASDLYEQFSALETKRSIE</sequence>
<evidence type="ECO:0000256" key="1">
    <source>
        <dbReference type="ARBA" id="ARBA00009437"/>
    </source>
</evidence>
<keyword evidence="4" id="KW-0804">Transcription</keyword>
<dbReference type="PRINTS" id="PR00039">
    <property type="entry name" value="HTHLYSR"/>
</dbReference>
<comment type="similarity">
    <text evidence="1">Belongs to the LysR transcriptional regulatory family.</text>
</comment>
<dbReference type="RefSeq" id="WP_123779052.1">
    <property type="nucleotide sequence ID" value="NZ_RKMG01000001.1"/>
</dbReference>
<evidence type="ECO:0000313" key="7">
    <source>
        <dbReference type="Proteomes" id="UP000273977"/>
    </source>
</evidence>
<dbReference type="Gene3D" id="3.40.190.10">
    <property type="entry name" value="Periplasmic binding protein-like II"/>
    <property type="match status" value="2"/>
</dbReference>
<dbReference type="PROSITE" id="PS50931">
    <property type="entry name" value="HTH_LYSR"/>
    <property type="match status" value="1"/>
</dbReference>
<dbReference type="InterPro" id="IPR005119">
    <property type="entry name" value="LysR_subst-bd"/>
</dbReference>
<evidence type="ECO:0000256" key="3">
    <source>
        <dbReference type="ARBA" id="ARBA00023125"/>
    </source>
</evidence>
<name>A0A3N4GRU4_9LACT</name>
<gene>
    <name evidence="6" type="ORF">EF384_00565</name>
</gene>